<evidence type="ECO:0000313" key="2">
    <source>
        <dbReference type="WBParaSite" id="nRc.2.0.1.t23656-RA"/>
    </source>
</evidence>
<accession>A0A915JDG9</accession>
<evidence type="ECO:0000313" key="1">
    <source>
        <dbReference type="Proteomes" id="UP000887565"/>
    </source>
</evidence>
<organism evidence="1 2">
    <name type="scientific">Romanomermis culicivorax</name>
    <name type="common">Nematode worm</name>
    <dbReference type="NCBI Taxonomy" id="13658"/>
    <lineage>
        <taxon>Eukaryota</taxon>
        <taxon>Metazoa</taxon>
        <taxon>Ecdysozoa</taxon>
        <taxon>Nematoda</taxon>
        <taxon>Enoplea</taxon>
        <taxon>Dorylaimia</taxon>
        <taxon>Mermithida</taxon>
        <taxon>Mermithoidea</taxon>
        <taxon>Mermithidae</taxon>
        <taxon>Romanomermis</taxon>
    </lineage>
</organism>
<protein>
    <submittedName>
        <fullName evidence="2">Uncharacterized protein</fullName>
    </submittedName>
</protein>
<reference evidence="2" key="1">
    <citation type="submission" date="2022-11" db="UniProtKB">
        <authorList>
            <consortium name="WormBaseParasite"/>
        </authorList>
    </citation>
    <scope>IDENTIFICATION</scope>
</reference>
<dbReference type="Proteomes" id="UP000887565">
    <property type="component" value="Unplaced"/>
</dbReference>
<dbReference type="WBParaSite" id="nRc.2.0.1.t23656-RA">
    <property type="protein sequence ID" value="nRc.2.0.1.t23656-RA"/>
    <property type="gene ID" value="nRc.2.0.1.g23656"/>
</dbReference>
<sequence>MVQQKRFKI</sequence>
<proteinExistence type="predicted"/>
<keyword evidence="1" id="KW-1185">Reference proteome</keyword>
<name>A0A915JDG9_ROMCU</name>